<sequence>MNPQKTFNTDHLMTYPDAYLQPPEETTVKKNNNARYKFFKQNHFTAGDEDQFLEFWDRSTPLVAPSFKSQINLNKDIQVDPNVGWSKYRRLCVDDVIATYHYLANKFKKGIFLKITDGEPKVFLPFSKVDYQNEWSDKIKTNPRRFPTIMQLMQYTAGVEKREFVEGKVHKNVKAWYGNNGLVRLEFPISEGDSGVNMLHDMFATLARERKLPSCELFLNKRDFPLLKKDDTEAYDSFFGTRTRLLSHSYPRYAPILGMTTTDAHADIPIPTWEDWSRIAYWSEGKMFGKEFRKFTRPEEFDAISWEEKIPTAIFRGASTGQGTMIDNNVRLAMAAESQKGLRDEEDEVLFLDAGITKWNLRPRKHPCFPYIETLHVEEMPFGLVAPLSPLEQARYKYILHLPGHSEAYRLGMEMYSGSVILYHPCQYRLWFFQWMKPWVHYIPLTGGIEDVYEKIRWCKANDEKCRVIAMNAREFAHKYLGRDAVLDYLQKTLWELYSATGKIEHTPLSMSQMNRSLYQQVQGRRESFLTRYLTIVSQEDHEALLPSFSTLSRSMKAILLRLFYRRLLVEETPYKESKNTSIFRATVAGQTVAIKQTKKTWKCEDRFQLLCSYLYINDLADMMPHYLYTYADYGQVSTSIVSDFIDGSTMEEHLQVPGSDLATLVDMCLYLCLALHAGQQHCGFLHMDLFPWNVLVQKHDEPVLHSYAGREGTVCLRHTILPIMVDYGKSHFLHQGSHHYNTSPFSMCRLQDVISIVFSSLYVLLEKQKLSDRDLRFTLLMMNFFSGSEYTKQTHFNNINHVKSFLKKHKKFSKMLAEPKLGLENKSPLDFFYFLIDMKFPRNVMVEFQERAFSYPRLAYPMMLEPESGYEDLQITTLQMERLRTIGQVRAWGVLDFRKQWLSLERLWTLLVSQEKEMRSLYTYHVLSLFEDLVQDIHVMEKKTGKKVWDQVTIEDLMRDFPSSEIPDTMPATLPTTNSKMLPYYPTHACAVCLRKLLGDGQRIDPVAMGLLHRQWLGLQRLSILHGHSISADLFSIYTGICEKITLSRFLESPMATATATATTRMMTV</sequence>
<organism evidence="2">
    <name type="scientific">viral metagenome</name>
    <dbReference type="NCBI Taxonomy" id="1070528"/>
    <lineage>
        <taxon>unclassified sequences</taxon>
        <taxon>metagenomes</taxon>
        <taxon>organismal metagenomes</taxon>
    </lineage>
</organism>
<dbReference type="InterPro" id="IPR011009">
    <property type="entry name" value="Kinase-like_dom_sf"/>
</dbReference>
<protein>
    <recommendedName>
        <fullName evidence="1">Glycosyl transferase CAP10 domain-containing protein</fullName>
    </recommendedName>
</protein>
<dbReference type="EMBL" id="MN740793">
    <property type="protein sequence ID" value="QHU11982.1"/>
    <property type="molecule type" value="Genomic_DNA"/>
</dbReference>
<evidence type="ECO:0000259" key="1">
    <source>
        <dbReference type="SMART" id="SM00672"/>
    </source>
</evidence>
<dbReference type="AlphaFoldDB" id="A0A6C0K1Q1"/>
<dbReference type="InterPro" id="IPR051091">
    <property type="entry name" value="O-Glucosyltr/Glycosyltrsf_90"/>
</dbReference>
<dbReference type="Pfam" id="PF05686">
    <property type="entry name" value="Glyco_transf_90"/>
    <property type="match status" value="1"/>
</dbReference>
<reference evidence="2" key="1">
    <citation type="journal article" date="2020" name="Nature">
        <title>Giant virus diversity and host interactions through global metagenomics.</title>
        <authorList>
            <person name="Schulz F."/>
            <person name="Roux S."/>
            <person name="Paez-Espino D."/>
            <person name="Jungbluth S."/>
            <person name="Walsh D.A."/>
            <person name="Denef V.J."/>
            <person name="McMahon K.D."/>
            <person name="Konstantinidis K.T."/>
            <person name="Eloe-Fadrosh E.A."/>
            <person name="Kyrpides N.C."/>
            <person name="Woyke T."/>
        </authorList>
    </citation>
    <scope>NUCLEOTIDE SEQUENCE</scope>
    <source>
        <strain evidence="2">GVMAG-S-1101169-75</strain>
    </source>
</reference>
<feature type="domain" description="Glycosyl transferase CAP10" evidence="1">
    <location>
        <begin position="211"/>
        <end position="505"/>
    </location>
</feature>
<dbReference type="SMART" id="SM00672">
    <property type="entry name" value="CAP10"/>
    <property type="match status" value="1"/>
</dbReference>
<evidence type="ECO:0000313" key="2">
    <source>
        <dbReference type="EMBL" id="QHU11982.1"/>
    </source>
</evidence>
<accession>A0A6C0K1Q1</accession>
<dbReference type="Gene3D" id="1.10.510.10">
    <property type="entry name" value="Transferase(Phosphotransferase) domain 1"/>
    <property type="match status" value="1"/>
</dbReference>
<proteinExistence type="predicted"/>
<dbReference type="InterPro" id="IPR006598">
    <property type="entry name" value="CAP10"/>
</dbReference>
<dbReference type="PANTHER" id="PTHR12203">
    <property type="entry name" value="KDEL LYS-ASP-GLU-LEU CONTAINING - RELATED"/>
    <property type="match status" value="1"/>
</dbReference>
<name>A0A6C0K1Q1_9ZZZZ</name>
<dbReference type="PANTHER" id="PTHR12203:SF119">
    <property type="entry name" value="GLYCOSYL TRANSFERASE CAP10 DOMAIN-CONTAINING PROTEIN"/>
    <property type="match status" value="1"/>
</dbReference>
<dbReference type="SUPFAM" id="SSF56112">
    <property type="entry name" value="Protein kinase-like (PK-like)"/>
    <property type="match status" value="1"/>
</dbReference>